<keyword evidence="2" id="KW-0472">Membrane</keyword>
<feature type="transmembrane region" description="Helical" evidence="2">
    <location>
        <begin position="79"/>
        <end position="100"/>
    </location>
</feature>
<feature type="region of interest" description="Disordered" evidence="1">
    <location>
        <begin position="302"/>
        <end position="321"/>
    </location>
</feature>
<reference evidence="3" key="1">
    <citation type="submission" date="2021-02" db="EMBL/GenBank/DDBJ databases">
        <authorList>
            <person name="Dougan E. K."/>
            <person name="Rhodes N."/>
            <person name="Thang M."/>
            <person name="Chan C."/>
        </authorList>
    </citation>
    <scope>NUCLEOTIDE SEQUENCE</scope>
</reference>
<dbReference type="EMBL" id="CAJNJA010016469">
    <property type="protein sequence ID" value="CAE7381457.1"/>
    <property type="molecule type" value="Genomic_DNA"/>
</dbReference>
<evidence type="ECO:0000256" key="2">
    <source>
        <dbReference type="SAM" id="Phobius"/>
    </source>
</evidence>
<dbReference type="Proteomes" id="UP000601435">
    <property type="component" value="Unassembled WGS sequence"/>
</dbReference>
<dbReference type="OrthoDB" id="418456at2759"/>
<evidence type="ECO:0000256" key="1">
    <source>
        <dbReference type="SAM" id="MobiDB-lite"/>
    </source>
</evidence>
<comment type="caution">
    <text evidence="3">The sequence shown here is derived from an EMBL/GenBank/DDBJ whole genome shotgun (WGS) entry which is preliminary data.</text>
</comment>
<keyword evidence="2" id="KW-0812">Transmembrane</keyword>
<dbReference type="AlphaFoldDB" id="A0A812QDU6"/>
<evidence type="ECO:0000313" key="4">
    <source>
        <dbReference type="Proteomes" id="UP000601435"/>
    </source>
</evidence>
<feature type="transmembrane region" description="Helical" evidence="2">
    <location>
        <begin position="12"/>
        <end position="33"/>
    </location>
</feature>
<feature type="transmembrane region" description="Helical" evidence="2">
    <location>
        <begin position="112"/>
        <end position="131"/>
    </location>
</feature>
<name>A0A812QDU6_9DINO</name>
<protein>
    <recommendedName>
        <fullName evidence="5">Transmembrane protein</fullName>
    </recommendedName>
</protein>
<evidence type="ECO:0008006" key="5">
    <source>
        <dbReference type="Google" id="ProtNLM"/>
    </source>
</evidence>
<organism evidence="3 4">
    <name type="scientific">Symbiodinium necroappetens</name>
    <dbReference type="NCBI Taxonomy" id="1628268"/>
    <lineage>
        <taxon>Eukaryota</taxon>
        <taxon>Sar</taxon>
        <taxon>Alveolata</taxon>
        <taxon>Dinophyceae</taxon>
        <taxon>Suessiales</taxon>
        <taxon>Symbiodiniaceae</taxon>
        <taxon>Symbiodinium</taxon>
    </lineage>
</organism>
<gene>
    <name evidence="3" type="ORF">SNEC2469_LOCUS10322</name>
</gene>
<feature type="transmembrane region" description="Helical" evidence="2">
    <location>
        <begin position="45"/>
        <end position="64"/>
    </location>
</feature>
<sequence>MSLPGCSISQLHVGDGAAALVTCIAIALICVAVHRHWNELSDQMVLIEVAGLCLCLTCNAWLIWDGWWNVCIADRDDRVYLVLWVPGNAFASFGYFSLVKGELTESQLCERLGIWLLLTGSVLDQYAAWMYEETLESDSPYQLVQGLLGPEHGTTFSALLEVWGMILLSLVCAVQLERFHTEQTAYVMLILSASWAVFRRDAESVVGVAAEAFEILGLCCFLYVHYSLSAARNPCRSCIMTFAWTIGSTAVLFLATIVLYVCTCGVGVTLIAAYFWIWYAGYFSVMLCKYYNEALSPGGSCLPETDSETERDDSSSATHSHSIDTFEDSMRQYPRGSLPHPYMRFAYSTSSTFSA</sequence>
<keyword evidence="2" id="KW-1133">Transmembrane helix</keyword>
<feature type="transmembrane region" description="Helical" evidence="2">
    <location>
        <begin position="238"/>
        <end position="261"/>
    </location>
</feature>
<evidence type="ECO:0000313" key="3">
    <source>
        <dbReference type="EMBL" id="CAE7381457.1"/>
    </source>
</evidence>
<keyword evidence="4" id="KW-1185">Reference proteome</keyword>
<feature type="transmembrane region" description="Helical" evidence="2">
    <location>
        <begin position="267"/>
        <end position="288"/>
    </location>
</feature>
<feature type="transmembrane region" description="Helical" evidence="2">
    <location>
        <begin position="204"/>
        <end position="226"/>
    </location>
</feature>
<accession>A0A812QDU6</accession>
<proteinExistence type="predicted"/>